<dbReference type="EMBL" id="FNBN01000004">
    <property type="protein sequence ID" value="SDG40520.1"/>
    <property type="molecule type" value="Genomic_DNA"/>
</dbReference>
<organism evidence="3 4">
    <name type="scientific">Chitinophaga filiformis</name>
    <name type="common">Myxococcus filiformis</name>
    <name type="synonym">Flexibacter filiformis</name>
    <dbReference type="NCBI Taxonomy" id="104663"/>
    <lineage>
        <taxon>Bacteria</taxon>
        <taxon>Pseudomonadati</taxon>
        <taxon>Bacteroidota</taxon>
        <taxon>Chitinophagia</taxon>
        <taxon>Chitinophagales</taxon>
        <taxon>Chitinophagaceae</taxon>
        <taxon>Chitinophaga</taxon>
    </lineage>
</organism>
<feature type="domain" description="Outer membrane protein beta-barrel" evidence="2">
    <location>
        <begin position="222"/>
        <end position="390"/>
    </location>
</feature>
<reference evidence="3 4" key="1">
    <citation type="submission" date="2016-10" db="EMBL/GenBank/DDBJ databases">
        <authorList>
            <person name="de Groot N.N."/>
        </authorList>
    </citation>
    <scope>NUCLEOTIDE SEQUENCE [LARGE SCALE GENOMIC DNA]</scope>
    <source>
        <strain evidence="3 4">DSM 527</strain>
    </source>
</reference>
<name>A0A1G7U135_CHIFI</name>
<feature type="chain" id="PRO_5011689639" evidence="1">
    <location>
        <begin position="20"/>
        <end position="414"/>
    </location>
</feature>
<evidence type="ECO:0000256" key="1">
    <source>
        <dbReference type="SAM" id="SignalP"/>
    </source>
</evidence>
<dbReference type="OrthoDB" id="677565at2"/>
<evidence type="ECO:0000259" key="2">
    <source>
        <dbReference type="Pfam" id="PF13568"/>
    </source>
</evidence>
<feature type="signal peptide" evidence="1">
    <location>
        <begin position="1"/>
        <end position="19"/>
    </location>
</feature>
<dbReference type="InterPro" id="IPR025665">
    <property type="entry name" value="Beta-barrel_OMP_2"/>
</dbReference>
<dbReference type="STRING" id="104663.SAMN04488121_104146"/>
<accession>A0A1G7U135</accession>
<dbReference type="RefSeq" id="WP_089834331.1">
    <property type="nucleotide sequence ID" value="NZ_FNBN01000004.1"/>
</dbReference>
<proteinExistence type="predicted"/>
<keyword evidence="1" id="KW-0732">Signal</keyword>
<evidence type="ECO:0000313" key="4">
    <source>
        <dbReference type="Proteomes" id="UP000199045"/>
    </source>
</evidence>
<protein>
    <submittedName>
        <fullName evidence="3">Outer membrane protein beta-barrel domain-containing protein</fullName>
    </submittedName>
</protein>
<gene>
    <name evidence="3" type="ORF">SAMN04488121_104146</name>
</gene>
<evidence type="ECO:0000313" key="3">
    <source>
        <dbReference type="EMBL" id="SDG40520.1"/>
    </source>
</evidence>
<sequence length="414" mass="46703">MRVISLCLCCMLMTYAVVAQRNYVPGVIVTSKNDSLKGFIDFRNWYQSPNEIDFKESLSNGNEQHFKPADINGFKMAEPEVVYVSRKLRIDITKQDVNSLNEKTERIVQDTPVFLMRMVTGRYNLYEYVDKFSRVHYVYDAVDVPATELEYIQQYVERASGSGIFTEEKYKDQLAALFADNAALAKKASQVAYREPNLKKLFLAYNNYKEPGAQTSEPVTVQKKKRLPVTFGIMGGMAFTSYPFKGSAYIGLGEYENSKGPIGGIWADIPLGRNGRNISFVPELLYKKLETTGALHGIYAGQIVKFGFTYLQVNTLFRYTYPTKTPIRPYINVGLGNGFVIKTNENGLLRSPDREWEVAIDEPRKYEQTLIGGIGVKIYKVSAEARYTTGNGFSPYPAGRTAIHSFQILAAIGF</sequence>
<dbReference type="Pfam" id="PF13568">
    <property type="entry name" value="OMP_b-brl_2"/>
    <property type="match status" value="1"/>
</dbReference>
<dbReference type="Proteomes" id="UP000199045">
    <property type="component" value="Unassembled WGS sequence"/>
</dbReference>
<dbReference type="AlphaFoldDB" id="A0A1G7U135"/>